<dbReference type="RefSeq" id="WP_251408742.1">
    <property type="nucleotide sequence ID" value="NZ_JAMQGM010000002.1"/>
</dbReference>
<dbReference type="Pfam" id="PF00300">
    <property type="entry name" value="His_Phos_1"/>
    <property type="match status" value="1"/>
</dbReference>
<comment type="caution">
    <text evidence="1">The sequence shown here is derived from an EMBL/GenBank/DDBJ whole genome shotgun (WGS) entry which is preliminary data.</text>
</comment>
<dbReference type="Gene3D" id="3.40.50.1240">
    <property type="entry name" value="Phosphoglycerate mutase-like"/>
    <property type="match status" value="1"/>
</dbReference>
<reference evidence="1" key="1">
    <citation type="journal article" date="2023" name="Int. J. Syst. Evol. Microbiol.">
        <title>Streptomyces meridianus sp. nov. isolated from brackish water of the Tagus estuary in Alcochete, Portugal.</title>
        <authorList>
            <person name="Santos J.D.N."/>
            <person name="Klimek D."/>
            <person name="Calusinska M."/>
            <person name="Lobo Da Cunha A."/>
            <person name="Catita J."/>
            <person name="Goncalves H."/>
            <person name="Gonzalez I."/>
            <person name="Reyes F."/>
            <person name="Lage O.M."/>
        </authorList>
    </citation>
    <scope>NUCLEOTIDE SEQUENCE</scope>
    <source>
        <strain evidence="1">MTZ3.1</strain>
    </source>
</reference>
<dbReference type="EMBL" id="JAMQGM010000002">
    <property type="protein sequence ID" value="MCM2576234.1"/>
    <property type="molecule type" value="Genomic_DNA"/>
</dbReference>
<keyword evidence="2" id="KW-1185">Reference proteome</keyword>
<evidence type="ECO:0000313" key="1">
    <source>
        <dbReference type="EMBL" id="MCM2576234.1"/>
    </source>
</evidence>
<dbReference type="Proteomes" id="UP001167160">
    <property type="component" value="Unassembled WGS sequence"/>
</dbReference>
<gene>
    <name evidence="1" type="ORF">M1E25_02505</name>
</gene>
<proteinExistence type="predicted"/>
<accession>A0ABT0X0Z3</accession>
<name>A0ABT0X0Z3_9ACTN</name>
<dbReference type="SUPFAM" id="SSF53254">
    <property type="entry name" value="Phosphoglycerate mutase-like"/>
    <property type="match status" value="1"/>
</dbReference>
<organism evidence="1 2">
    <name type="scientific">Streptomyces meridianus</name>
    <dbReference type="NCBI Taxonomy" id="2938945"/>
    <lineage>
        <taxon>Bacteria</taxon>
        <taxon>Bacillati</taxon>
        <taxon>Actinomycetota</taxon>
        <taxon>Actinomycetes</taxon>
        <taxon>Kitasatosporales</taxon>
        <taxon>Streptomycetaceae</taxon>
        <taxon>Streptomyces</taxon>
    </lineage>
</organism>
<protein>
    <submittedName>
        <fullName evidence="1">Histidine phosphatase family protein</fullName>
    </submittedName>
</protein>
<dbReference type="InterPro" id="IPR013078">
    <property type="entry name" value="His_Pase_superF_clade-1"/>
</dbReference>
<sequence>MTVRLTLLAAAPTGPAVRAVRFGDDRPPGEHEREQILTIAARLSGARHHFTAPSARCRETARLLGLPAAVEPDLRDGDMGSWTGRTLDDIAARDPASLGAWTADPDAAPHGGESVSELCARVARWLDGLPDGTGRAVSVAGPAVVRAAVVHALGAGPGSFPRVDVLPLAVVRFTRRAGRWNLRLV</sequence>
<evidence type="ECO:0000313" key="2">
    <source>
        <dbReference type="Proteomes" id="UP001167160"/>
    </source>
</evidence>
<dbReference type="InterPro" id="IPR029033">
    <property type="entry name" value="His_PPase_superfam"/>
</dbReference>